<sequence>MWWSPRSTYTSSPSHSPKRTSTLKSLPRTALLPLEPSPEKSQQNTSRISISAGSSSATPKGGPTSENPTRPSPRSGKRPQARPEGHLLLRRNPPGREENKTIEVVERQLNALKGVVQDWSKVFSPTSQCGRSELARRHHAASGGDPRLDPRIP</sequence>
<feature type="region of interest" description="Disordered" evidence="1">
    <location>
        <begin position="1"/>
        <end position="100"/>
    </location>
</feature>
<feature type="compositionally biased region" description="Low complexity" evidence="1">
    <location>
        <begin position="46"/>
        <end position="57"/>
    </location>
</feature>
<protein>
    <submittedName>
        <fullName evidence="2">Uncharacterized protein</fullName>
    </submittedName>
</protein>
<gene>
    <name evidence="2" type="ORF">NYM_LOCUS29909</name>
</gene>
<dbReference type="AlphaFoldDB" id="A0A5K1HKR5"/>
<evidence type="ECO:0000313" key="2">
    <source>
        <dbReference type="EMBL" id="VVW87748.1"/>
    </source>
</evidence>
<reference evidence="2" key="1">
    <citation type="submission" date="2019-09" db="EMBL/GenBank/DDBJ databases">
        <authorList>
            <person name="Zhang L."/>
        </authorList>
    </citation>
    <scope>NUCLEOTIDE SEQUENCE</scope>
</reference>
<feature type="region of interest" description="Disordered" evidence="1">
    <location>
        <begin position="125"/>
        <end position="153"/>
    </location>
</feature>
<dbReference type="EMBL" id="LR722094">
    <property type="protein sequence ID" value="VVW87748.1"/>
    <property type="molecule type" value="Genomic_DNA"/>
</dbReference>
<proteinExistence type="predicted"/>
<name>A0A5K1HKR5_9MAGN</name>
<feature type="compositionally biased region" description="Polar residues" evidence="1">
    <location>
        <begin position="1"/>
        <end position="24"/>
    </location>
</feature>
<organism evidence="2">
    <name type="scientific">Nymphaea colorata</name>
    <name type="common">pocket water lily</name>
    <dbReference type="NCBI Taxonomy" id="210225"/>
    <lineage>
        <taxon>Eukaryota</taxon>
        <taxon>Viridiplantae</taxon>
        <taxon>Streptophyta</taxon>
        <taxon>Embryophyta</taxon>
        <taxon>Tracheophyta</taxon>
        <taxon>Spermatophyta</taxon>
        <taxon>Magnoliopsida</taxon>
        <taxon>Nymphaeales</taxon>
        <taxon>Nymphaeaceae</taxon>
        <taxon>Nymphaea</taxon>
    </lineage>
</organism>
<evidence type="ECO:0000256" key="1">
    <source>
        <dbReference type="SAM" id="MobiDB-lite"/>
    </source>
</evidence>
<accession>A0A5K1HKR5</accession>